<feature type="region of interest" description="Disordered" evidence="1">
    <location>
        <begin position="557"/>
        <end position="586"/>
    </location>
</feature>
<keyword evidence="4" id="KW-1185">Reference proteome</keyword>
<feature type="compositionally biased region" description="Basic and acidic residues" evidence="1">
    <location>
        <begin position="559"/>
        <end position="578"/>
    </location>
</feature>
<evidence type="ECO:0000313" key="3">
    <source>
        <dbReference type="EMBL" id="TYT61801.1"/>
    </source>
</evidence>
<accession>A0A5D5ARW2</accession>
<feature type="domain" description="Envelope protein N-terminal" evidence="2">
    <location>
        <begin position="61"/>
        <end position="376"/>
    </location>
</feature>
<dbReference type="InterPro" id="IPR058677">
    <property type="entry name" value="ORF4_N"/>
</dbReference>
<protein>
    <recommendedName>
        <fullName evidence="2">Envelope protein N-terminal domain-containing protein</fullName>
    </recommendedName>
</protein>
<name>A0A5D5ARW2_9EURY</name>
<organism evidence="3 4">
    <name type="scientific">Natrialba swarupiae</name>
    <dbReference type="NCBI Taxonomy" id="2448032"/>
    <lineage>
        <taxon>Archaea</taxon>
        <taxon>Methanobacteriati</taxon>
        <taxon>Methanobacteriota</taxon>
        <taxon>Stenosarchaea group</taxon>
        <taxon>Halobacteria</taxon>
        <taxon>Halobacteriales</taxon>
        <taxon>Natrialbaceae</taxon>
        <taxon>Natrialba</taxon>
    </lineage>
</organism>
<dbReference type="EMBL" id="VTAW01000013">
    <property type="protein sequence ID" value="TYT61801.1"/>
    <property type="molecule type" value="Genomic_DNA"/>
</dbReference>
<dbReference type="Proteomes" id="UP000324104">
    <property type="component" value="Unassembled WGS sequence"/>
</dbReference>
<dbReference type="Pfam" id="PF26255">
    <property type="entry name" value="Viral_env_HRPV"/>
    <property type="match status" value="1"/>
</dbReference>
<evidence type="ECO:0000313" key="4">
    <source>
        <dbReference type="Proteomes" id="UP000324104"/>
    </source>
</evidence>
<evidence type="ECO:0000259" key="2">
    <source>
        <dbReference type="Pfam" id="PF26255"/>
    </source>
</evidence>
<proteinExistence type="predicted"/>
<sequence>MRRTAGTGAALGALAVGGSKVAPQFAPAGRAKALAFSSGQTVDLAAEAAYQLISLFSSGYDPEEVEDLLAENQHDAIYDSLSDYVSGADGFSTQSNNLLNRDDPLSSEFANMAWGELRAVTHNGLVNDEPPTDVRDEARDDALEVVSTQMKNQIRQFNEYAYVFVRHALTFADDVELSDVDHEDGETISELESTDLTETEDGLDPEDVIVMGGSSFSTPVESISVEVHDYELPNGESESAYHLHFGYDSAADDEITIVPGAADSNGLDIFVPSFEFSEEEGSGSDIFTHREGDSVNVFWERENGGPYAPYRNPAEILEALEGIADDIDESVDDYVADVYDAVEAGELEEVEILSPREYAQEFSDSDAETRLHAEMNALGLQSSDDPNVLVTLEDPDEEAEWHGETGSLYVSWDWSRLSEWEFEHDSDAEAVEIDADSYMEESVYSFNFEEETEEIPADDLIEDGDMYRFEFDDPEDEYGALESVELDGVGSLSSFIPTGTTVDDVDYRSVVFAHPVEDDEGAEFLQRHSIGGDPFIVAEIDGDDSGRFDLSGYNMTTRDPARSLDQARETAESRRTSEDLEESSPIFGGGDGSGFFGDLLDSFFGLFGFDGAVTWDRLLKTYYGVPAWFWAAAGATVFASDGGDDE</sequence>
<evidence type="ECO:0000256" key="1">
    <source>
        <dbReference type="SAM" id="MobiDB-lite"/>
    </source>
</evidence>
<dbReference type="AlphaFoldDB" id="A0A5D5ARW2"/>
<reference evidence="3 4" key="1">
    <citation type="submission" date="2019-08" db="EMBL/GenBank/DDBJ databases">
        <title>Archaea genome.</title>
        <authorList>
            <person name="Kajale S."/>
            <person name="Shouche Y."/>
            <person name="Deshpande N."/>
            <person name="Sharma A."/>
        </authorList>
    </citation>
    <scope>NUCLEOTIDE SEQUENCE [LARGE SCALE GENOMIC DNA]</scope>
    <source>
        <strain evidence="3 4">ESP3B_9</strain>
    </source>
</reference>
<dbReference type="RefSeq" id="WP_149081592.1">
    <property type="nucleotide sequence ID" value="NZ_VTAW01000013.1"/>
</dbReference>
<comment type="caution">
    <text evidence="3">The sequence shown here is derived from an EMBL/GenBank/DDBJ whole genome shotgun (WGS) entry which is preliminary data.</text>
</comment>
<gene>
    <name evidence="3" type="ORF">FYC77_11185</name>
</gene>